<keyword evidence="1" id="KW-0808">Transferase</keyword>
<dbReference type="Gene3D" id="3.40.630.30">
    <property type="match status" value="1"/>
</dbReference>
<evidence type="ECO:0000256" key="2">
    <source>
        <dbReference type="ARBA" id="ARBA00023315"/>
    </source>
</evidence>
<evidence type="ECO:0000256" key="1">
    <source>
        <dbReference type="ARBA" id="ARBA00022679"/>
    </source>
</evidence>
<dbReference type="PROSITE" id="PS51186">
    <property type="entry name" value="GNAT"/>
    <property type="match status" value="1"/>
</dbReference>
<feature type="domain" description="N-acetyltransferase" evidence="3">
    <location>
        <begin position="11"/>
        <end position="152"/>
    </location>
</feature>
<dbReference type="PANTHER" id="PTHR43877">
    <property type="entry name" value="AMINOALKYLPHOSPHONATE N-ACETYLTRANSFERASE-RELATED-RELATED"/>
    <property type="match status" value="1"/>
</dbReference>
<dbReference type="Proteomes" id="UP001617669">
    <property type="component" value="Unassembled WGS sequence"/>
</dbReference>
<reference evidence="4 5" key="1">
    <citation type="submission" date="2024-11" db="EMBL/GenBank/DDBJ databases">
        <authorList>
            <person name="Kaparullina E.N."/>
            <person name="Delegan Y.A."/>
            <person name="Doronina N.V."/>
        </authorList>
    </citation>
    <scope>NUCLEOTIDE SEQUENCE [LARGE SCALE GENOMIC DNA]</scope>
    <source>
        <strain evidence="4 5">7sh_L</strain>
    </source>
</reference>
<dbReference type="CDD" id="cd04301">
    <property type="entry name" value="NAT_SF"/>
    <property type="match status" value="1"/>
</dbReference>
<dbReference type="InterPro" id="IPR000182">
    <property type="entry name" value="GNAT_dom"/>
</dbReference>
<gene>
    <name evidence="4" type="ORF">ACIKP9_09875</name>
</gene>
<accession>A0ABW8GM82</accession>
<dbReference type="PANTHER" id="PTHR43877:SF2">
    <property type="entry name" value="AMINOALKYLPHOSPHONATE N-ACETYLTRANSFERASE-RELATED"/>
    <property type="match status" value="1"/>
</dbReference>
<name>A0ABW8GM82_9PROT</name>
<comment type="caution">
    <text evidence="4">The sequence shown here is derived from an EMBL/GenBank/DDBJ whole genome shotgun (WGS) entry which is preliminary data.</text>
</comment>
<keyword evidence="2" id="KW-0012">Acyltransferase</keyword>
<sequence>MRNKLHHGVIVEVCHMADADMQALLAKLEHELYQLYPAMPKPSTLQPALTLIARDHSQPVGCVALMVLDDDVAEIKRLFVVSAARGCGVAKQLMAALEQWARQQGIKRILVETGNLQSPAMSLYQGLGYQAIAPFGPYIGNPVSCCFEKRLLP</sequence>
<organism evidence="4 5">
    <name type="scientific">Methylobacillus methanolivorans</name>
    <dbReference type="NCBI Taxonomy" id="1848927"/>
    <lineage>
        <taxon>Bacteria</taxon>
        <taxon>Pseudomonadati</taxon>
        <taxon>Pseudomonadota</taxon>
        <taxon>Betaproteobacteria</taxon>
        <taxon>Nitrosomonadales</taxon>
        <taxon>Methylophilaceae</taxon>
        <taxon>Methylobacillus</taxon>
    </lineage>
</organism>
<evidence type="ECO:0000313" key="4">
    <source>
        <dbReference type="EMBL" id="MFJ5446534.1"/>
    </source>
</evidence>
<dbReference type="InterPro" id="IPR050832">
    <property type="entry name" value="Bact_Acetyltransf"/>
</dbReference>
<dbReference type="InterPro" id="IPR016181">
    <property type="entry name" value="Acyl_CoA_acyltransferase"/>
</dbReference>
<evidence type="ECO:0000259" key="3">
    <source>
        <dbReference type="PROSITE" id="PS51186"/>
    </source>
</evidence>
<keyword evidence="5" id="KW-1185">Reference proteome</keyword>
<dbReference type="Pfam" id="PF00583">
    <property type="entry name" value="Acetyltransf_1"/>
    <property type="match status" value="1"/>
</dbReference>
<dbReference type="EMBL" id="JBIWXY010000002">
    <property type="protein sequence ID" value="MFJ5446534.1"/>
    <property type="molecule type" value="Genomic_DNA"/>
</dbReference>
<dbReference type="RefSeq" id="WP_400882071.1">
    <property type="nucleotide sequence ID" value="NZ_JBIWXY010000002.1"/>
</dbReference>
<protein>
    <submittedName>
        <fullName evidence="4">GNAT family N-acetyltransferase</fullName>
    </submittedName>
</protein>
<proteinExistence type="predicted"/>
<evidence type="ECO:0000313" key="5">
    <source>
        <dbReference type="Proteomes" id="UP001617669"/>
    </source>
</evidence>
<dbReference type="SUPFAM" id="SSF55729">
    <property type="entry name" value="Acyl-CoA N-acyltransferases (Nat)"/>
    <property type="match status" value="1"/>
</dbReference>